<keyword evidence="1" id="KW-0175">Coiled coil</keyword>
<dbReference type="PROSITE" id="PS51257">
    <property type="entry name" value="PROKAR_LIPOPROTEIN"/>
    <property type="match status" value="1"/>
</dbReference>
<gene>
    <name evidence="2" type="ORF">B0X71_12630</name>
</gene>
<evidence type="ECO:0008006" key="4">
    <source>
        <dbReference type="Google" id="ProtNLM"/>
    </source>
</evidence>
<dbReference type="RefSeq" id="WP_077589749.1">
    <property type="nucleotide sequence ID" value="NZ_CP019640.1"/>
</dbReference>
<evidence type="ECO:0000313" key="2">
    <source>
        <dbReference type="EMBL" id="AQQ53850.1"/>
    </source>
</evidence>
<protein>
    <recommendedName>
        <fullName evidence="4">Cell-wall binding lipoprotein</fullName>
    </recommendedName>
</protein>
<organism evidence="2 3">
    <name type="scientific">Planococcus lenghuensis</name>
    <dbReference type="NCBI Taxonomy" id="2213202"/>
    <lineage>
        <taxon>Bacteria</taxon>
        <taxon>Bacillati</taxon>
        <taxon>Bacillota</taxon>
        <taxon>Bacilli</taxon>
        <taxon>Bacillales</taxon>
        <taxon>Caryophanaceae</taxon>
        <taxon>Planococcus</taxon>
    </lineage>
</organism>
<dbReference type="InterPro" id="IPR019454">
    <property type="entry name" value="Lipoprot_YkyA-like"/>
</dbReference>
<dbReference type="Pfam" id="PF10368">
    <property type="entry name" value="YkyA"/>
    <property type="match status" value="1"/>
</dbReference>
<feature type="coiled-coil region" evidence="1">
    <location>
        <begin position="35"/>
        <end position="119"/>
    </location>
</feature>
<evidence type="ECO:0000256" key="1">
    <source>
        <dbReference type="SAM" id="Coils"/>
    </source>
</evidence>
<dbReference type="Gene3D" id="1.20.120.570">
    <property type="entry name" value="YkyA-like"/>
    <property type="match status" value="1"/>
</dbReference>
<keyword evidence="3" id="KW-1185">Reference proteome</keyword>
<dbReference type="Proteomes" id="UP000188184">
    <property type="component" value="Chromosome"/>
</dbReference>
<dbReference type="AlphaFoldDB" id="A0A1Q2L069"/>
<dbReference type="OrthoDB" id="2963760at2"/>
<proteinExistence type="predicted"/>
<dbReference type="KEGG" id="pmar:B0X71_12630"/>
<dbReference type="InterPro" id="IPR036785">
    <property type="entry name" value="YkyA-like_sf"/>
</dbReference>
<reference evidence="2 3" key="1">
    <citation type="submission" date="2017-02" db="EMBL/GenBank/DDBJ databases">
        <title>The complete genomic sequence of a novel cold adapted crude oil-degrading bacterium Planococcus qaidamina Y42.</title>
        <authorList>
            <person name="Yang R."/>
        </authorList>
    </citation>
    <scope>NUCLEOTIDE SEQUENCE [LARGE SCALE GENOMIC DNA]</scope>
    <source>
        <strain evidence="2 3">Y42</strain>
    </source>
</reference>
<evidence type="ECO:0000313" key="3">
    <source>
        <dbReference type="Proteomes" id="UP000188184"/>
    </source>
</evidence>
<name>A0A1Q2L069_9BACL</name>
<sequence length="213" mass="23922">MKKTITAAVLSSALLLGACSESSVREDLNSVLNDTLAAEEEYLNVQSELEELEQSEQQMFESVMALTQEEMKEVNELSAEALASVEERLALLETEKESIAAAAEQFEEIDSVIAEAEDEAIISELEALKTVMEERYAAHQTFIAEYEELAVLQNELYNLLGDEETDLEQLQEQTTLVNEQNEAVLTSVEAFNQKTEEFNTLKNSIIEQLEEEE</sequence>
<accession>A0A1Q2L069</accession>
<dbReference type="EMBL" id="CP019640">
    <property type="protein sequence ID" value="AQQ53850.1"/>
    <property type="molecule type" value="Genomic_DNA"/>
</dbReference>
<dbReference type="SUPFAM" id="SSF140423">
    <property type="entry name" value="MW0975(SA0943)-like"/>
    <property type="match status" value="1"/>
</dbReference>